<evidence type="ECO:0000259" key="1">
    <source>
        <dbReference type="Pfam" id="PF05707"/>
    </source>
</evidence>
<dbReference type="InterPro" id="IPR027417">
    <property type="entry name" value="P-loop_NTPase"/>
</dbReference>
<name>A0ABQ6C9D3_9BURK</name>
<dbReference type="Proteomes" id="UP001156903">
    <property type="component" value="Unassembled WGS sequence"/>
</dbReference>
<dbReference type="RefSeq" id="WP_284309297.1">
    <property type="nucleotide sequence ID" value="NZ_BSPB01000065.1"/>
</dbReference>
<keyword evidence="3" id="KW-1185">Reference proteome</keyword>
<dbReference type="Gene3D" id="3.40.50.300">
    <property type="entry name" value="P-loop containing nucleotide triphosphate hydrolases"/>
    <property type="match status" value="1"/>
</dbReference>
<organism evidence="2 3">
    <name type="scientific">Hydrogenophaga electricum</name>
    <dbReference type="NCBI Taxonomy" id="1230953"/>
    <lineage>
        <taxon>Bacteria</taxon>
        <taxon>Pseudomonadati</taxon>
        <taxon>Pseudomonadota</taxon>
        <taxon>Betaproteobacteria</taxon>
        <taxon>Burkholderiales</taxon>
        <taxon>Comamonadaceae</taxon>
        <taxon>Hydrogenophaga</taxon>
    </lineage>
</organism>
<proteinExistence type="predicted"/>
<evidence type="ECO:0000313" key="2">
    <source>
        <dbReference type="EMBL" id="GLS16575.1"/>
    </source>
</evidence>
<evidence type="ECO:0000313" key="3">
    <source>
        <dbReference type="Proteomes" id="UP001156903"/>
    </source>
</evidence>
<accession>A0ABQ6C9D3</accession>
<gene>
    <name evidence="2" type="ORF">GCM10007935_40170</name>
</gene>
<reference evidence="3" key="1">
    <citation type="journal article" date="2019" name="Int. J. Syst. Evol. Microbiol.">
        <title>The Global Catalogue of Microorganisms (GCM) 10K type strain sequencing project: providing services to taxonomists for standard genome sequencing and annotation.</title>
        <authorList>
            <consortium name="The Broad Institute Genomics Platform"/>
            <consortium name="The Broad Institute Genome Sequencing Center for Infectious Disease"/>
            <person name="Wu L."/>
            <person name="Ma J."/>
        </authorList>
    </citation>
    <scope>NUCLEOTIDE SEQUENCE [LARGE SCALE GENOMIC DNA]</scope>
    <source>
        <strain evidence="3">NBRC 109341</strain>
    </source>
</reference>
<dbReference type="Pfam" id="PF05707">
    <property type="entry name" value="Zot"/>
    <property type="match status" value="1"/>
</dbReference>
<dbReference type="EMBL" id="BSPB01000065">
    <property type="protein sequence ID" value="GLS16575.1"/>
    <property type="molecule type" value="Genomic_DNA"/>
</dbReference>
<feature type="domain" description="Zona occludens toxin N-terminal" evidence="1">
    <location>
        <begin position="3"/>
        <end position="151"/>
    </location>
</feature>
<protein>
    <recommendedName>
        <fullName evidence="1">Zona occludens toxin N-terminal domain-containing protein</fullName>
    </recommendedName>
</protein>
<sequence>MAFYVATGRLGSGKSLWALGKCEDAIRRGRPIATNLDLFVEHLPRSKAPIYRLPDVPSAADFLALGASTESRDERDWGWIVLDEGGVWLNSRTWSGGERSALIDWFLHSRKWHWNVVLLSQGLKLLDAQIRENVVEYHVVCRRTDRLTLPFVSSMVETFTFGMFKGRPPKMHMAQVRYGLGPSAMGAGVEWFRSTHLYKAYDTDQKIRSDYEHGLYCYLPRLDAREAAQIKRRAARKPKGGAVRVLGECVQRGTLSIEQATRMARHLALKGDRAAA</sequence>
<dbReference type="InterPro" id="IPR008900">
    <property type="entry name" value="Zot_N"/>
</dbReference>
<comment type="caution">
    <text evidence="2">The sequence shown here is derived from an EMBL/GenBank/DDBJ whole genome shotgun (WGS) entry which is preliminary data.</text>
</comment>